<name>G0V0G3_TRYCI</name>
<dbReference type="GO" id="GO:0006281">
    <property type="term" value="P:DNA repair"/>
    <property type="evidence" value="ECO:0007669"/>
    <property type="project" value="TreeGrafter"/>
</dbReference>
<dbReference type="PANTHER" id="PTHR45766">
    <property type="entry name" value="DNA ANNEALING HELICASE AND ENDONUCLEASE ZRANB3 FAMILY MEMBER"/>
    <property type="match status" value="1"/>
</dbReference>
<organism evidence="8">
    <name type="scientific">Trypanosoma congolense (strain IL3000)</name>
    <dbReference type="NCBI Taxonomy" id="1068625"/>
    <lineage>
        <taxon>Eukaryota</taxon>
        <taxon>Discoba</taxon>
        <taxon>Euglenozoa</taxon>
        <taxon>Kinetoplastea</taxon>
        <taxon>Metakinetoplastina</taxon>
        <taxon>Trypanosomatida</taxon>
        <taxon>Trypanosomatidae</taxon>
        <taxon>Trypanosoma</taxon>
        <taxon>Nannomonas</taxon>
    </lineage>
</organism>
<feature type="domain" description="Helicase ATP-binding" evidence="5">
    <location>
        <begin position="188"/>
        <end position="342"/>
    </location>
</feature>
<dbReference type="InterPro" id="IPR027417">
    <property type="entry name" value="P-loop_NTPase"/>
</dbReference>
<dbReference type="PROSITE" id="PS51194">
    <property type="entry name" value="HELICASE_CTER"/>
    <property type="match status" value="1"/>
</dbReference>
<dbReference type="InterPro" id="IPR014001">
    <property type="entry name" value="Helicase_ATP-bd"/>
</dbReference>
<dbReference type="GO" id="GO:0016787">
    <property type="term" value="F:hydrolase activity"/>
    <property type="evidence" value="ECO:0007669"/>
    <property type="project" value="UniProtKB-KW"/>
</dbReference>
<dbReference type="Pfam" id="PF00271">
    <property type="entry name" value="Helicase_C"/>
    <property type="match status" value="1"/>
</dbReference>
<dbReference type="GO" id="GO:0043596">
    <property type="term" value="C:nuclear replication fork"/>
    <property type="evidence" value="ECO:0007669"/>
    <property type="project" value="TreeGrafter"/>
</dbReference>
<feature type="region of interest" description="Disordered" evidence="4">
    <location>
        <begin position="696"/>
        <end position="718"/>
    </location>
</feature>
<dbReference type="InterPro" id="IPR038718">
    <property type="entry name" value="SNF2-like_sf"/>
</dbReference>
<comment type="subcellular location">
    <subcellularLocation>
        <location evidence="1">Nucleus</location>
    </subcellularLocation>
</comment>
<dbReference type="InterPro" id="IPR000330">
    <property type="entry name" value="SNF2_N"/>
</dbReference>
<proteinExistence type="predicted"/>
<dbReference type="SMART" id="SM00490">
    <property type="entry name" value="HELICc"/>
    <property type="match status" value="1"/>
</dbReference>
<dbReference type="FunFam" id="3.40.50.10810:FF:000073">
    <property type="entry name" value="DNA helicase, putative"/>
    <property type="match status" value="1"/>
</dbReference>
<reference evidence="8" key="1">
    <citation type="journal article" date="2012" name="Proc. Natl. Acad. Sci. U.S.A.">
        <title>Antigenic diversity is generated by distinct evolutionary mechanisms in African trypanosome species.</title>
        <authorList>
            <person name="Jackson A.P."/>
            <person name="Berry A."/>
            <person name="Aslett M."/>
            <person name="Allison H.C."/>
            <person name="Burton P."/>
            <person name="Vavrova-Anderson J."/>
            <person name="Brown R."/>
            <person name="Browne H."/>
            <person name="Corton N."/>
            <person name="Hauser H."/>
            <person name="Gamble J."/>
            <person name="Gilderthorp R."/>
            <person name="Marcello L."/>
            <person name="McQuillan J."/>
            <person name="Otto T.D."/>
            <person name="Quail M.A."/>
            <person name="Sanders M.J."/>
            <person name="van Tonder A."/>
            <person name="Ginger M.L."/>
            <person name="Field M.C."/>
            <person name="Barry J.D."/>
            <person name="Hertz-Fowler C."/>
            <person name="Berriman M."/>
        </authorList>
    </citation>
    <scope>NUCLEOTIDE SEQUENCE</scope>
    <source>
        <strain evidence="8">IL3000</strain>
    </source>
</reference>
<evidence type="ECO:0000313" key="8">
    <source>
        <dbReference type="EMBL" id="CCC95134.1"/>
    </source>
</evidence>
<dbReference type="EMBL" id="HE575324">
    <property type="protein sequence ID" value="CCC95134.1"/>
    <property type="molecule type" value="Genomic_DNA"/>
</dbReference>
<gene>
    <name evidence="8" type="ORF">TCIL3000_11_5480</name>
</gene>
<dbReference type="GO" id="GO:0005524">
    <property type="term" value="F:ATP binding"/>
    <property type="evidence" value="ECO:0007669"/>
    <property type="project" value="InterPro"/>
</dbReference>
<keyword evidence="3" id="KW-0539">Nucleus</keyword>
<dbReference type="PROSITE" id="PS51467">
    <property type="entry name" value="HARP"/>
    <property type="match status" value="1"/>
</dbReference>
<dbReference type="CDD" id="cd18010">
    <property type="entry name" value="DEXHc_HARP_SMARCAL1"/>
    <property type="match status" value="1"/>
</dbReference>
<evidence type="ECO:0000256" key="4">
    <source>
        <dbReference type="SAM" id="MobiDB-lite"/>
    </source>
</evidence>
<feature type="region of interest" description="Disordered" evidence="4">
    <location>
        <begin position="794"/>
        <end position="813"/>
    </location>
</feature>
<dbReference type="InterPro" id="IPR001650">
    <property type="entry name" value="Helicase_C-like"/>
</dbReference>
<evidence type="ECO:0000259" key="5">
    <source>
        <dbReference type="PROSITE" id="PS51192"/>
    </source>
</evidence>
<dbReference type="InterPro" id="IPR049730">
    <property type="entry name" value="SNF2/RAD54-like_C"/>
</dbReference>
<evidence type="ECO:0000256" key="3">
    <source>
        <dbReference type="ARBA" id="ARBA00023242"/>
    </source>
</evidence>
<dbReference type="Gene3D" id="3.40.50.10810">
    <property type="entry name" value="Tandem AAA-ATPase domain"/>
    <property type="match status" value="1"/>
</dbReference>
<dbReference type="Gene3D" id="3.40.50.300">
    <property type="entry name" value="P-loop containing nucleotide triphosphate hydrolases"/>
    <property type="match status" value="1"/>
</dbReference>
<dbReference type="CDD" id="cd18793">
    <property type="entry name" value="SF2_C_SNF"/>
    <property type="match status" value="1"/>
</dbReference>
<dbReference type="SMART" id="SM00487">
    <property type="entry name" value="DEXDc"/>
    <property type="match status" value="1"/>
</dbReference>
<feature type="domain" description="Helicase C-terminal" evidence="6">
    <location>
        <begin position="493"/>
        <end position="657"/>
    </location>
</feature>
<keyword evidence="2" id="KW-0378">Hydrolase</keyword>
<dbReference type="PANTHER" id="PTHR45766:SF6">
    <property type="entry name" value="SWI_SNF-RELATED MATRIX-ASSOCIATED ACTIN-DEPENDENT REGULATOR OF CHROMATIN SUBFAMILY A-LIKE PROTEIN 1"/>
    <property type="match status" value="1"/>
</dbReference>
<dbReference type="AlphaFoldDB" id="G0V0G3"/>
<dbReference type="SUPFAM" id="SSF52540">
    <property type="entry name" value="P-loop containing nucleoside triphosphate hydrolases"/>
    <property type="match status" value="2"/>
</dbReference>
<evidence type="ECO:0000259" key="7">
    <source>
        <dbReference type="PROSITE" id="PS51467"/>
    </source>
</evidence>
<evidence type="ECO:0000259" key="6">
    <source>
        <dbReference type="PROSITE" id="PS51194"/>
    </source>
</evidence>
<dbReference type="GO" id="GO:0031297">
    <property type="term" value="P:replication fork processing"/>
    <property type="evidence" value="ECO:0007669"/>
    <property type="project" value="TreeGrafter"/>
</dbReference>
<accession>G0V0G3</accession>
<feature type="domain" description="HARP" evidence="7">
    <location>
        <begin position="61"/>
        <end position="140"/>
    </location>
</feature>
<feature type="compositionally biased region" description="Polar residues" evidence="4">
    <location>
        <begin position="803"/>
        <end position="813"/>
    </location>
</feature>
<feature type="compositionally biased region" description="Basic and acidic residues" evidence="4">
    <location>
        <begin position="697"/>
        <end position="713"/>
    </location>
</feature>
<protein>
    <submittedName>
        <fullName evidence="8">Putative SNF2 DNA repair protein</fullName>
    </submittedName>
</protein>
<evidence type="ECO:0000256" key="2">
    <source>
        <dbReference type="ARBA" id="ARBA00022801"/>
    </source>
</evidence>
<sequence length="936" mass="103882">MNCNCGVPARYTVSKIGETFFVCANGKCRFFAKRPVQGEGWTRIVLKQHNSGAAGTPMTEEPVVVRFEVLLHPESRKEHFTATLSSMSCNEVMEILENEKFQPLWYVPKSAYIYPIEFYEEMIGLLKRIPRTKVLLEEVPPFFFRCWTSGKQRISTHMQQIKCGVSQDTDPHDVVYSQLHDFQKKGVDFIIQRGGRGMIADDMGLGKTVQAIAVAHHYRNEWPLLIVCPLSLVENWSRELTRFCLIPPSRMALAHTQKFVMRDCHSIAIVPYTSLRVLSDVPKTFNVVILDESHFIKSTTAQRTIATLKVCKNAKRVLLLSGTPAISRPIELFSQLQAIVEPSYMPTKTQFSARYCNAFVGRFGLDDTGHSNMSELHALLQQYMIRRTKSELGRDLPLKNRQLFYLYIEPKERKALEGCVNTLRQSIKDGLVLPGLTGPSAQVSGCGTQSPSAVEPAAAAANDSTNKCSLPISGRSLTLLEMRHATSKAKLTAVQEFVRTTCEQIVESSEKVIFFAHHLVMIDGIAKAIESVKSRGPLDYVRIVGDTPAVQREKLLNHFRTADKCHIALLSMQTCGVGHNLTCATMVVFAELDWNPSTHLQCEDRVHRIGQSSPCFIKYLLAEGTSDSVIWPLLQNKLTVTQAVMEDRNAVGNEDIGAASVCGWGSENRRKVNPDGTISSSQPKKQVTLESFVCTQEAKRNGEKGEDRLRNDTETEENGTVNVMSQKIRPSQKSETEAKPLFIDIPTLQKQRAAKKVQTRIVPDLKSKEQTFKSSPTTPSPTLPTRTLVSWSKLSDGGPLSTKPANEGSTVVSQPQKMHTLFVSGEKVMSPNASSAVGAPCAAENGAGITSDRHAATCPSKVKKTSFVFSPTTPVHTPTIEEQFVQCVDDAVKSTPISFLSQEDVIRSYNSRRTPFSVVSVAEKRAREAEESNSTH</sequence>
<evidence type="ECO:0000256" key="1">
    <source>
        <dbReference type="ARBA" id="ARBA00004123"/>
    </source>
</evidence>
<dbReference type="VEuPathDB" id="TriTrypDB:TcIL3000.11.5480"/>
<dbReference type="InterPro" id="IPR010003">
    <property type="entry name" value="HARP_dom"/>
</dbReference>
<dbReference type="PROSITE" id="PS51192">
    <property type="entry name" value="HELICASE_ATP_BIND_1"/>
    <property type="match status" value="1"/>
</dbReference>
<dbReference type="Pfam" id="PF00176">
    <property type="entry name" value="SNF2-rel_dom"/>
    <property type="match status" value="1"/>
</dbReference>